<keyword evidence="2" id="KW-0521">NADP</keyword>
<keyword evidence="3" id="KW-0560">Oxidoreductase</keyword>
<evidence type="ECO:0000256" key="6">
    <source>
        <dbReference type="PIRSR" id="PIRSR000097-2"/>
    </source>
</evidence>
<dbReference type="SUPFAM" id="SSF51430">
    <property type="entry name" value="NAD(P)-linked oxidoreductase"/>
    <property type="match status" value="1"/>
</dbReference>
<evidence type="ECO:0000313" key="10">
    <source>
        <dbReference type="Proteomes" id="UP000241362"/>
    </source>
</evidence>
<dbReference type="PROSITE" id="PS00062">
    <property type="entry name" value="ALDOKETO_REDUCTASE_2"/>
    <property type="match status" value="1"/>
</dbReference>
<name>A0A2T4J9A9_FUSBL</name>
<dbReference type="InterPro" id="IPR020471">
    <property type="entry name" value="AKR"/>
</dbReference>
<sequence>MATRLRLNDGNTIPQIGLGLWQVPADITAQTVATGLRLGYRLIDGAAIYGNEVGQGEGFRQSGLPRDQVFITTKIWNADQGHDNTLRAMEASLARLGLDQVDLCLIHWPCPARDLYVDTWRALIRLREEGHCRSIGVSNFNAAHLERVIGETGVVPVLNQIEVNPRLQQSELRALHDQLGIVTQSWTPLGQGKSFDAPAVVAAAQRAGKTPAQVILRWHVQIGVSVIPRSTREAGQIENLDIFDFELTPEEMAALATLDEGVRCGPDPATFEMV</sequence>
<dbReference type="InterPro" id="IPR036812">
    <property type="entry name" value="NAD(P)_OxRdtase_dom_sf"/>
</dbReference>
<accession>A0A2T4J9A9</accession>
<dbReference type="InterPro" id="IPR023210">
    <property type="entry name" value="NADP_OxRdtase_dom"/>
</dbReference>
<evidence type="ECO:0000256" key="7">
    <source>
        <dbReference type="PIRSR" id="PIRSR000097-3"/>
    </source>
</evidence>
<comment type="similarity">
    <text evidence="1">Belongs to the aldo/keto reductase family.</text>
</comment>
<dbReference type="GO" id="GO:0016616">
    <property type="term" value="F:oxidoreductase activity, acting on the CH-OH group of donors, NAD or NADP as acceptor"/>
    <property type="evidence" value="ECO:0007669"/>
    <property type="project" value="UniProtKB-ARBA"/>
</dbReference>
<comment type="caution">
    <text evidence="9">The sequence shown here is derived from an EMBL/GenBank/DDBJ whole genome shotgun (WGS) entry which is preliminary data.</text>
</comment>
<dbReference type="RefSeq" id="WP_107673185.1">
    <property type="nucleotide sequence ID" value="NZ_PZKE01000007.1"/>
</dbReference>
<gene>
    <name evidence="9" type="ORF">C5F44_08955</name>
</gene>
<keyword evidence="10" id="KW-1185">Reference proteome</keyword>
<proteinExistence type="inferred from homology"/>
<reference evidence="9 10" key="1">
    <citation type="submission" date="2018-03" db="EMBL/GenBank/DDBJ databases">
        <title>Rhodobacter blasticus.</title>
        <authorList>
            <person name="Meyer T.E."/>
            <person name="Miller S."/>
            <person name="Lodha T."/>
            <person name="Gandham S."/>
            <person name="Chintalapati S."/>
            <person name="Chintalapati V.R."/>
        </authorList>
    </citation>
    <scope>NUCLEOTIDE SEQUENCE [LARGE SCALE GENOMIC DNA]</scope>
    <source>
        <strain evidence="9 10">DSM 2131</strain>
    </source>
</reference>
<dbReference type="Pfam" id="PF00248">
    <property type="entry name" value="Aldo_ket_red"/>
    <property type="match status" value="1"/>
</dbReference>
<evidence type="ECO:0000256" key="1">
    <source>
        <dbReference type="ARBA" id="ARBA00007905"/>
    </source>
</evidence>
<feature type="active site" description="Proton donor" evidence="5">
    <location>
        <position position="49"/>
    </location>
</feature>
<evidence type="ECO:0000256" key="3">
    <source>
        <dbReference type="ARBA" id="ARBA00023002"/>
    </source>
</evidence>
<evidence type="ECO:0000256" key="4">
    <source>
        <dbReference type="ARBA" id="ARBA00049445"/>
    </source>
</evidence>
<dbReference type="Proteomes" id="UP000241362">
    <property type="component" value="Unassembled WGS sequence"/>
</dbReference>
<comment type="catalytic activity">
    <reaction evidence="4">
        <text>hydroxyacetone + NADP(+) = methylglyoxal + NADPH + H(+)</text>
        <dbReference type="Rhea" id="RHEA:27986"/>
        <dbReference type="ChEBI" id="CHEBI:15378"/>
        <dbReference type="ChEBI" id="CHEBI:17158"/>
        <dbReference type="ChEBI" id="CHEBI:27957"/>
        <dbReference type="ChEBI" id="CHEBI:57783"/>
        <dbReference type="ChEBI" id="CHEBI:58349"/>
    </reaction>
</comment>
<dbReference type="EMBL" id="PZKE01000007">
    <property type="protein sequence ID" value="PTE14495.1"/>
    <property type="molecule type" value="Genomic_DNA"/>
</dbReference>
<dbReference type="InterPro" id="IPR018170">
    <property type="entry name" value="Aldo/ket_reductase_CS"/>
</dbReference>
<evidence type="ECO:0000313" key="9">
    <source>
        <dbReference type="EMBL" id="PTE14495.1"/>
    </source>
</evidence>
<organism evidence="9 10">
    <name type="scientific">Fuscovulum blasticum DSM 2131</name>
    <dbReference type="NCBI Taxonomy" id="1188250"/>
    <lineage>
        <taxon>Bacteria</taxon>
        <taxon>Pseudomonadati</taxon>
        <taxon>Pseudomonadota</taxon>
        <taxon>Alphaproteobacteria</taxon>
        <taxon>Rhodobacterales</taxon>
        <taxon>Paracoccaceae</taxon>
        <taxon>Pseudogemmobacter</taxon>
    </lineage>
</organism>
<dbReference type="FunFam" id="3.20.20.100:FF:000002">
    <property type="entry name" value="2,5-diketo-D-gluconic acid reductase A"/>
    <property type="match status" value="1"/>
</dbReference>
<evidence type="ECO:0000256" key="5">
    <source>
        <dbReference type="PIRSR" id="PIRSR000097-1"/>
    </source>
</evidence>
<dbReference type="PRINTS" id="PR00069">
    <property type="entry name" value="ALDKETRDTASE"/>
</dbReference>
<evidence type="ECO:0000259" key="8">
    <source>
        <dbReference type="Pfam" id="PF00248"/>
    </source>
</evidence>
<feature type="site" description="Lowers pKa of active site Tyr" evidence="7">
    <location>
        <position position="74"/>
    </location>
</feature>
<dbReference type="AlphaFoldDB" id="A0A2T4J9A9"/>
<protein>
    <submittedName>
        <fullName evidence="9">Oxidoreductase</fullName>
    </submittedName>
</protein>
<dbReference type="PANTHER" id="PTHR43827:SF3">
    <property type="entry name" value="NADP-DEPENDENT OXIDOREDUCTASE DOMAIN-CONTAINING PROTEIN"/>
    <property type="match status" value="1"/>
</dbReference>
<dbReference type="PIRSF" id="PIRSF000097">
    <property type="entry name" value="AKR"/>
    <property type="match status" value="1"/>
</dbReference>
<dbReference type="Gene3D" id="3.20.20.100">
    <property type="entry name" value="NADP-dependent oxidoreductase domain"/>
    <property type="match status" value="1"/>
</dbReference>
<feature type="domain" description="NADP-dependent oxidoreductase" evidence="8">
    <location>
        <begin position="16"/>
        <end position="259"/>
    </location>
</feature>
<evidence type="ECO:0000256" key="2">
    <source>
        <dbReference type="ARBA" id="ARBA00022857"/>
    </source>
</evidence>
<feature type="binding site" evidence="6">
    <location>
        <position position="107"/>
    </location>
    <ligand>
        <name>substrate</name>
    </ligand>
</feature>
<dbReference type="PANTHER" id="PTHR43827">
    <property type="entry name" value="2,5-DIKETO-D-GLUCONIC ACID REDUCTASE"/>
    <property type="match status" value="1"/>
</dbReference>